<protein>
    <submittedName>
        <fullName evidence="3">GAG-pre-integrase domain-containing protein</fullName>
    </submittedName>
</protein>
<feature type="non-terminal residue" evidence="3">
    <location>
        <position position="97"/>
    </location>
</feature>
<dbReference type="RefSeq" id="WP_302710416.1">
    <property type="nucleotide sequence ID" value="NZ_JAULSC010000172.1"/>
</dbReference>
<reference evidence="3" key="1">
    <citation type="submission" date="2023-06" db="EMBL/GenBank/DDBJ databases">
        <title>Genome sequence of Nocardioides sp. SOB44.</title>
        <authorList>
            <person name="Zhang G."/>
        </authorList>
    </citation>
    <scope>NUCLEOTIDE SEQUENCE</scope>
    <source>
        <strain evidence="3">SOB44</strain>
    </source>
</reference>
<feature type="region of interest" description="Disordered" evidence="1">
    <location>
        <begin position="1"/>
        <end position="22"/>
    </location>
</feature>
<feature type="domain" description="GAG-pre-integrase" evidence="2">
    <location>
        <begin position="33"/>
        <end position="84"/>
    </location>
</feature>
<evidence type="ECO:0000259" key="2">
    <source>
        <dbReference type="Pfam" id="PF13976"/>
    </source>
</evidence>
<dbReference type="Pfam" id="PF13976">
    <property type="entry name" value="gag_pre-integrs"/>
    <property type="match status" value="1"/>
</dbReference>
<dbReference type="EMBL" id="JAULSC010000172">
    <property type="protein sequence ID" value="MDO3398195.1"/>
    <property type="molecule type" value="Genomic_DNA"/>
</dbReference>
<dbReference type="Proteomes" id="UP001168363">
    <property type="component" value="Unassembled WGS sequence"/>
</dbReference>
<gene>
    <name evidence="3" type="ORF">QWJ41_20965</name>
</gene>
<evidence type="ECO:0000256" key="1">
    <source>
        <dbReference type="SAM" id="MobiDB-lite"/>
    </source>
</evidence>
<dbReference type="InterPro" id="IPR025724">
    <property type="entry name" value="GAG-pre-integrase_dom"/>
</dbReference>
<sequence>LKLSEQPNQSKSMPTDQNDQNYQIDQIDQINQTEENDQIDLLHRRFGHIGKTSLNKLCDNTNGMNSNIKTNNSFSNCEICLKSKFTSKISRNPPITQ</sequence>
<feature type="compositionally biased region" description="Polar residues" evidence="1">
    <location>
        <begin position="1"/>
        <end position="15"/>
    </location>
</feature>
<feature type="non-terminal residue" evidence="3">
    <location>
        <position position="1"/>
    </location>
</feature>
<proteinExistence type="predicted"/>
<keyword evidence="4" id="KW-1185">Reference proteome</keyword>
<evidence type="ECO:0000313" key="3">
    <source>
        <dbReference type="EMBL" id="MDO3398195.1"/>
    </source>
</evidence>
<name>A0ABT8TW59_9ACTN</name>
<comment type="caution">
    <text evidence="3">The sequence shown here is derived from an EMBL/GenBank/DDBJ whole genome shotgun (WGS) entry which is preliminary data.</text>
</comment>
<accession>A0ABT8TW59</accession>
<organism evidence="3 4">
    <name type="scientific">Nocardioides cremeus</name>
    <dbReference type="NCBI Taxonomy" id="3058044"/>
    <lineage>
        <taxon>Bacteria</taxon>
        <taxon>Bacillati</taxon>
        <taxon>Actinomycetota</taxon>
        <taxon>Actinomycetes</taxon>
        <taxon>Propionibacteriales</taxon>
        <taxon>Nocardioidaceae</taxon>
        <taxon>Nocardioides</taxon>
    </lineage>
</organism>
<evidence type="ECO:0000313" key="4">
    <source>
        <dbReference type="Proteomes" id="UP001168363"/>
    </source>
</evidence>